<gene>
    <name evidence="1" type="ORF">C5689_05710</name>
</gene>
<dbReference type="Proteomes" id="UP000245137">
    <property type="component" value="Unassembled WGS sequence"/>
</dbReference>
<evidence type="ECO:0000313" key="1">
    <source>
        <dbReference type="EMBL" id="PWB94936.1"/>
    </source>
</evidence>
<dbReference type="AlphaFoldDB" id="A0A2U1STJ1"/>
<comment type="caution">
    <text evidence="1">The sequence shown here is derived from an EMBL/GenBank/DDBJ whole genome shotgun (WGS) entry which is preliminary data.</text>
</comment>
<dbReference type="RefSeq" id="WP_108916305.1">
    <property type="nucleotide sequence ID" value="NZ_BGJY01000005.1"/>
</dbReference>
<protein>
    <submittedName>
        <fullName evidence="1">Phage tail protein</fullName>
    </submittedName>
</protein>
<dbReference type="OrthoDB" id="8448547at2"/>
<accession>A0A2U1STJ1</accession>
<name>A0A2U1STJ1_METSR</name>
<organism evidence="1 2">
    <name type="scientific">Methylosinus sporium</name>
    <dbReference type="NCBI Taxonomy" id="428"/>
    <lineage>
        <taxon>Bacteria</taxon>
        <taxon>Pseudomonadati</taxon>
        <taxon>Pseudomonadota</taxon>
        <taxon>Alphaproteobacteria</taxon>
        <taxon>Hyphomicrobiales</taxon>
        <taxon>Methylocystaceae</taxon>
        <taxon>Methylosinus</taxon>
    </lineage>
</organism>
<reference evidence="1 2" key="1">
    <citation type="journal article" date="2018" name="Appl. Microbiol. Biotechnol.">
        <title>Co-cultivation of the strictly anaerobic methanogen Methanosarcina barkeri with aerobic methanotrophs in an oxygen-limited membrane bioreactor.</title>
        <authorList>
            <person name="In 't Zandt M.H."/>
            <person name="van den Bosch T.J.M."/>
            <person name="Rijkers R."/>
            <person name="van Kessel M.A.H.J."/>
            <person name="Jetten M.S.M."/>
            <person name="Welte C.U."/>
        </authorList>
    </citation>
    <scope>NUCLEOTIDE SEQUENCE [LARGE SCALE GENOMIC DNA]</scope>
    <source>
        <strain evidence="1 2">DSM 17706</strain>
    </source>
</reference>
<keyword evidence="2" id="KW-1185">Reference proteome</keyword>
<evidence type="ECO:0000313" key="2">
    <source>
        <dbReference type="Proteomes" id="UP000245137"/>
    </source>
</evidence>
<sequence length="196" mass="19509">MTDSTSNENGVQLSFDPSFHALDLKTTKALLQDINVAAATATKTLSSGLAGAAANGKSFDATLASIARSLAELGVDAGTQALTQGLTSGLSRLLSGAFGTGGGASVAPFAEGGVVASPTFFGANGAVGLMGERGAEAIMPLARGPDGRLGVSMQGAQQSVAVTVNIAAQDVDSFRRSEGQITAALARAVARGRRNI</sequence>
<proteinExistence type="predicted"/>
<dbReference type="EMBL" id="PUIV01000005">
    <property type="protein sequence ID" value="PWB94936.1"/>
    <property type="molecule type" value="Genomic_DNA"/>
</dbReference>